<dbReference type="RefSeq" id="WP_103924256.1">
    <property type="nucleotide sequence ID" value="NZ_FNVR01000006.1"/>
</dbReference>
<dbReference type="Pfam" id="PF01909">
    <property type="entry name" value="NTP_transf_2"/>
    <property type="match status" value="1"/>
</dbReference>
<dbReference type="Gene3D" id="3.30.460.10">
    <property type="entry name" value="Beta Polymerase, domain 2"/>
    <property type="match status" value="1"/>
</dbReference>
<protein>
    <submittedName>
        <fullName evidence="2">Nucleotidyltransferase domain-containing protein</fullName>
    </submittedName>
</protein>
<dbReference type="AlphaFoldDB" id="A0A1H5V7X5"/>
<keyword evidence="3" id="KW-1185">Reference proteome</keyword>
<proteinExistence type="predicted"/>
<dbReference type="OrthoDB" id="825997at2"/>
<dbReference type="InterPro" id="IPR002934">
    <property type="entry name" value="Polymerase_NTP_transf_dom"/>
</dbReference>
<organism evidence="2 3">
    <name type="scientific">Algoriphagus boritolerans DSM 17298 = JCM 18970</name>
    <dbReference type="NCBI Taxonomy" id="1120964"/>
    <lineage>
        <taxon>Bacteria</taxon>
        <taxon>Pseudomonadati</taxon>
        <taxon>Bacteroidota</taxon>
        <taxon>Cytophagia</taxon>
        <taxon>Cytophagales</taxon>
        <taxon>Cyclobacteriaceae</taxon>
        <taxon>Algoriphagus</taxon>
    </lineage>
</organism>
<reference evidence="3" key="1">
    <citation type="submission" date="2016-10" db="EMBL/GenBank/DDBJ databases">
        <authorList>
            <person name="Varghese N."/>
            <person name="Submissions S."/>
        </authorList>
    </citation>
    <scope>NUCLEOTIDE SEQUENCE [LARGE SCALE GENOMIC DNA]</scope>
    <source>
        <strain evidence="3">DSM 17298</strain>
    </source>
</reference>
<name>A0A1H5V7X5_9BACT</name>
<dbReference type="CDD" id="cd05403">
    <property type="entry name" value="NT_KNTase_like"/>
    <property type="match status" value="1"/>
</dbReference>
<dbReference type="EMBL" id="FNVR01000006">
    <property type="protein sequence ID" value="SEF83485.1"/>
    <property type="molecule type" value="Genomic_DNA"/>
</dbReference>
<feature type="domain" description="Polymerase nucleotidyl transferase" evidence="1">
    <location>
        <begin position="10"/>
        <end position="63"/>
    </location>
</feature>
<dbReference type="Proteomes" id="UP000236736">
    <property type="component" value="Unassembled WGS sequence"/>
</dbReference>
<dbReference type="PANTHER" id="PTHR43449">
    <property type="entry name" value="NUCLEOTIDYLTRANSFERASE"/>
    <property type="match status" value="1"/>
</dbReference>
<sequence length="105" mass="11686">MAQGEVIQLLKKYIEILRAEGISVRKAFLYGSYSDNSASEDSDIDVLLISDGFEESNDKLVGRVWCLTSKVNSRIEPIMIGTKNYESSENSPLITKVKQTGIQIV</sequence>
<accession>A0A1H5V7X5</accession>
<dbReference type="SUPFAM" id="SSF81301">
    <property type="entry name" value="Nucleotidyltransferase"/>
    <property type="match status" value="1"/>
</dbReference>
<dbReference type="GO" id="GO:0016779">
    <property type="term" value="F:nucleotidyltransferase activity"/>
    <property type="evidence" value="ECO:0007669"/>
    <property type="project" value="InterPro"/>
</dbReference>
<dbReference type="PANTHER" id="PTHR43449:SF1">
    <property type="entry name" value="POLYMERASE BETA NUCLEOTIDYLTRANSFERASE DOMAIN-CONTAINING PROTEIN"/>
    <property type="match status" value="1"/>
</dbReference>
<dbReference type="InterPro" id="IPR043519">
    <property type="entry name" value="NT_sf"/>
</dbReference>
<gene>
    <name evidence="2" type="ORF">SAMN03080598_01580</name>
</gene>
<evidence type="ECO:0000313" key="2">
    <source>
        <dbReference type="EMBL" id="SEF83485.1"/>
    </source>
</evidence>
<keyword evidence="2" id="KW-0808">Transferase</keyword>
<evidence type="ECO:0000259" key="1">
    <source>
        <dbReference type="Pfam" id="PF01909"/>
    </source>
</evidence>
<evidence type="ECO:0000313" key="3">
    <source>
        <dbReference type="Proteomes" id="UP000236736"/>
    </source>
</evidence>